<gene>
    <name evidence="1" type="ORF">WN944_007040</name>
</gene>
<keyword evidence="2" id="KW-1185">Reference proteome</keyword>
<evidence type="ECO:0000313" key="2">
    <source>
        <dbReference type="Proteomes" id="UP001428341"/>
    </source>
</evidence>
<proteinExistence type="predicted"/>
<protein>
    <recommendedName>
        <fullName evidence="3">GAG-pre-integrase domain-containing protein</fullName>
    </recommendedName>
</protein>
<dbReference type="Proteomes" id="UP001428341">
    <property type="component" value="Unassembled WGS sequence"/>
</dbReference>
<organism evidence="1 2">
    <name type="scientific">Citrus x changshan-huyou</name>
    <dbReference type="NCBI Taxonomy" id="2935761"/>
    <lineage>
        <taxon>Eukaryota</taxon>
        <taxon>Viridiplantae</taxon>
        <taxon>Streptophyta</taxon>
        <taxon>Embryophyta</taxon>
        <taxon>Tracheophyta</taxon>
        <taxon>Spermatophyta</taxon>
        <taxon>Magnoliopsida</taxon>
        <taxon>eudicotyledons</taxon>
        <taxon>Gunneridae</taxon>
        <taxon>Pentapetalae</taxon>
        <taxon>rosids</taxon>
        <taxon>malvids</taxon>
        <taxon>Sapindales</taxon>
        <taxon>Rutaceae</taxon>
        <taxon>Aurantioideae</taxon>
        <taxon>Citrus</taxon>
    </lineage>
</organism>
<dbReference type="AlphaFoldDB" id="A0AAP0MM57"/>
<comment type="caution">
    <text evidence="1">The sequence shown here is derived from an EMBL/GenBank/DDBJ whole genome shotgun (WGS) entry which is preliminary data.</text>
</comment>
<name>A0AAP0MM57_9ROSI</name>
<dbReference type="EMBL" id="JBCGBO010000003">
    <property type="protein sequence ID" value="KAK9215037.1"/>
    <property type="molecule type" value="Genomic_DNA"/>
</dbReference>
<evidence type="ECO:0008006" key="3">
    <source>
        <dbReference type="Google" id="ProtNLM"/>
    </source>
</evidence>
<sequence length="207" mass="23423">MHVAYVAAARAAIAASSVRCQQPQRQATWPTTRAEASRMRKMAAGERRQLPSDALTVTQRRRWWLSGVETMNSGWVLSRWRLGKKEKKNMDFRNKEKQVLVRGLKRGNLYALEENKELTFTAIRGDAPNSDVWHKRLGHPSPKEARHIAEFPSCDEWLELTSVAPITQDTKSNHTTCHAHAQKECLGISNPHAIPPQIQMPLAQTAV</sequence>
<reference evidence="1 2" key="1">
    <citation type="submission" date="2024-05" db="EMBL/GenBank/DDBJ databases">
        <title>Haplotype-resolved chromosome-level genome assembly of Huyou (Citrus changshanensis).</title>
        <authorList>
            <person name="Miao C."/>
            <person name="Chen W."/>
            <person name="Wu Y."/>
            <person name="Wang L."/>
            <person name="Zhao S."/>
            <person name="Grierson D."/>
            <person name="Xu C."/>
            <person name="Chen K."/>
        </authorList>
    </citation>
    <scope>NUCLEOTIDE SEQUENCE [LARGE SCALE GENOMIC DNA]</scope>
    <source>
        <strain evidence="1">01-14</strain>
        <tissue evidence="1">Leaf</tissue>
    </source>
</reference>
<accession>A0AAP0MM57</accession>
<evidence type="ECO:0000313" key="1">
    <source>
        <dbReference type="EMBL" id="KAK9215037.1"/>
    </source>
</evidence>